<dbReference type="Proteomes" id="UP000518300">
    <property type="component" value="Unassembled WGS sequence"/>
</dbReference>
<dbReference type="InterPro" id="IPR002347">
    <property type="entry name" value="SDR_fam"/>
</dbReference>
<evidence type="ECO:0000313" key="4">
    <source>
        <dbReference type="EMBL" id="NMO19072.1"/>
    </source>
</evidence>
<proteinExistence type="inferred from homology"/>
<accession>A0A848LN38</accession>
<dbReference type="PROSITE" id="PS00061">
    <property type="entry name" value="ADH_SHORT"/>
    <property type="match status" value="1"/>
</dbReference>
<dbReference type="PRINTS" id="PR00081">
    <property type="entry name" value="GDHRDH"/>
</dbReference>
<dbReference type="SUPFAM" id="SSF51735">
    <property type="entry name" value="NAD(P)-binding Rossmann-fold domains"/>
    <property type="match status" value="1"/>
</dbReference>
<gene>
    <name evidence="4" type="ORF">HG543_30025</name>
</gene>
<dbReference type="PANTHER" id="PTHR42760:SF133">
    <property type="entry name" value="3-OXOACYL-[ACYL-CARRIER-PROTEIN] REDUCTASE"/>
    <property type="match status" value="1"/>
</dbReference>
<dbReference type="EMBL" id="JABBJJ010000167">
    <property type="protein sequence ID" value="NMO19072.1"/>
    <property type="molecule type" value="Genomic_DNA"/>
</dbReference>
<evidence type="ECO:0000256" key="1">
    <source>
        <dbReference type="ARBA" id="ARBA00006484"/>
    </source>
</evidence>
<dbReference type="InterPro" id="IPR036291">
    <property type="entry name" value="NAD(P)-bd_dom_sf"/>
</dbReference>
<comment type="caution">
    <text evidence="4">The sequence shown here is derived from an EMBL/GenBank/DDBJ whole genome shotgun (WGS) entry which is preliminary data.</text>
</comment>
<name>A0A848LN38_9BACT</name>
<evidence type="ECO:0000256" key="2">
    <source>
        <dbReference type="ARBA" id="ARBA00023002"/>
    </source>
</evidence>
<dbReference type="Pfam" id="PF13561">
    <property type="entry name" value="adh_short_C2"/>
    <property type="match status" value="1"/>
</dbReference>
<feature type="domain" description="Ketoreductase" evidence="3">
    <location>
        <begin position="5"/>
        <end position="182"/>
    </location>
</feature>
<comment type="similarity">
    <text evidence="1">Belongs to the short-chain dehydrogenases/reductases (SDR) family.</text>
</comment>
<dbReference type="GO" id="GO:0016616">
    <property type="term" value="F:oxidoreductase activity, acting on the CH-OH group of donors, NAD or NADP as acceptor"/>
    <property type="evidence" value="ECO:0007669"/>
    <property type="project" value="TreeGrafter"/>
</dbReference>
<sequence length="244" mass="25496">MSEPRVAVVTGAAGGIGRAVVRRLLRAGLHVVATDHAEASLRELEGLRADAPRLGLEVMDVTDVESIRRVAAGVDAAFHRVDVLVTCAGVFQQMSALKDDAAAVERVLRINLTGTLHTTTHFGAIMARTGGRIVHVSSISGLTGAALAAPYAASKAGMVALTQSHARELAGHGISVNAVLPGYVDTPMAAPMRATLEKFVMPRVPLRRFAQPDEVAEVIEFLATCKTPYLTGAAIPIDGGLHVG</sequence>
<evidence type="ECO:0000313" key="5">
    <source>
        <dbReference type="Proteomes" id="UP000518300"/>
    </source>
</evidence>
<dbReference type="FunFam" id="3.40.50.720:FF:000173">
    <property type="entry name" value="3-oxoacyl-[acyl-carrier protein] reductase"/>
    <property type="match status" value="1"/>
</dbReference>
<dbReference type="RefSeq" id="WP_169348330.1">
    <property type="nucleotide sequence ID" value="NZ_JABBJJ010000167.1"/>
</dbReference>
<dbReference type="AlphaFoldDB" id="A0A848LN38"/>
<dbReference type="InterPro" id="IPR020904">
    <property type="entry name" value="Sc_DH/Rdtase_CS"/>
</dbReference>
<organism evidence="4 5">
    <name type="scientific">Pyxidicoccus fallax</name>
    <dbReference type="NCBI Taxonomy" id="394095"/>
    <lineage>
        <taxon>Bacteria</taxon>
        <taxon>Pseudomonadati</taxon>
        <taxon>Myxococcota</taxon>
        <taxon>Myxococcia</taxon>
        <taxon>Myxococcales</taxon>
        <taxon>Cystobacterineae</taxon>
        <taxon>Myxococcaceae</taxon>
        <taxon>Pyxidicoccus</taxon>
    </lineage>
</organism>
<keyword evidence="2" id="KW-0560">Oxidoreductase</keyword>
<dbReference type="PANTHER" id="PTHR42760">
    <property type="entry name" value="SHORT-CHAIN DEHYDROGENASES/REDUCTASES FAMILY MEMBER"/>
    <property type="match status" value="1"/>
</dbReference>
<dbReference type="Gene3D" id="3.40.50.720">
    <property type="entry name" value="NAD(P)-binding Rossmann-like Domain"/>
    <property type="match status" value="1"/>
</dbReference>
<evidence type="ECO:0000259" key="3">
    <source>
        <dbReference type="SMART" id="SM00822"/>
    </source>
</evidence>
<dbReference type="PRINTS" id="PR00080">
    <property type="entry name" value="SDRFAMILY"/>
</dbReference>
<reference evidence="4 5" key="1">
    <citation type="submission" date="2020-04" db="EMBL/GenBank/DDBJ databases">
        <title>Draft genome of Pyxidicoccus fallax type strain.</title>
        <authorList>
            <person name="Whitworth D.E."/>
        </authorList>
    </citation>
    <scope>NUCLEOTIDE SEQUENCE [LARGE SCALE GENOMIC DNA]</scope>
    <source>
        <strain evidence="4 5">DSM 14698</strain>
    </source>
</reference>
<keyword evidence="5" id="KW-1185">Reference proteome</keyword>
<protein>
    <submittedName>
        <fullName evidence="4">SDR family oxidoreductase</fullName>
    </submittedName>
</protein>
<dbReference type="InterPro" id="IPR057326">
    <property type="entry name" value="KR_dom"/>
</dbReference>
<dbReference type="SMART" id="SM00822">
    <property type="entry name" value="PKS_KR"/>
    <property type="match status" value="1"/>
</dbReference>